<feature type="chain" id="PRO_5016344667" evidence="1">
    <location>
        <begin position="22"/>
        <end position="472"/>
    </location>
</feature>
<dbReference type="InterPro" id="IPR005151">
    <property type="entry name" value="Tail-specific_protease"/>
</dbReference>
<dbReference type="EMBL" id="QLLL01000002">
    <property type="protein sequence ID" value="RAJ08460.1"/>
    <property type="molecule type" value="Genomic_DNA"/>
</dbReference>
<evidence type="ECO:0000313" key="3">
    <source>
        <dbReference type="EMBL" id="RAJ08460.1"/>
    </source>
</evidence>
<dbReference type="Pfam" id="PF03572">
    <property type="entry name" value="Peptidase_S41"/>
    <property type="match status" value="1"/>
</dbReference>
<dbReference type="Gene3D" id="3.90.226.10">
    <property type="entry name" value="2-enoyl-CoA Hydratase, Chain A, domain 1"/>
    <property type="match status" value="1"/>
</dbReference>
<keyword evidence="4" id="KW-1185">Reference proteome</keyword>
<protein>
    <submittedName>
        <fullName evidence="3">Peptidase S41-like protein</fullName>
    </submittedName>
</protein>
<dbReference type="Proteomes" id="UP000249547">
    <property type="component" value="Unassembled WGS sequence"/>
</dbReference>
<dbReference type="SUPFAM" id="SSF52096">
    <property type="entry name" value="ClpP/crotonase"/>
    <property type="match status" value="1"/>
</dbReference>
<accession>A0A327QVQ3</accession>
<organism evidence="3 4">
    <name type="scientific">Chitinophaga skermanii</name>
    <dbReference type="NCBI Taxonomy" id="331697"/>
    <lineage>
        <taxon>Bacteria</taxon>
        <taxon>Pseudomonadati</taxon>
        <taxon>Bacteroidota</taxon>
        <taxon>Chitinophagia</taxon>
        <taxon>Chitinophagales</taxon>
        <taxon>Chitinophagaceae</taxon>
        <taxon>Chitinophaga</taxon>
    </lineage>
</organism>
<dbReference type="GO" id="GO:0006508">
    <property type="term" value="P:proteolysis"/>
    <property type="evidence" value="ECO:0007669"/>
    <property type="project" value="InterPro"/>
</dbReference>
<dbReference type="AlphaFoldDB" id="A0A327QVQ3"/>
<evidence type="ECO:0000313" key="4">
    <source>
        <dbReference type="Proteomes" id="UP000249547"/>
    </source>
</evidence>
<dbReference type="Gene3D" id="3.30.750.44">
    <property type="match status" value="1"/>
</dbReference>
<keyword evidence="1" id="KW-0732">Signal</keyword>
<proteinExistence type="predicted"/>
<sequence>MNLRKLLLGCCSILLINQASSQQLTFTRQQMREDADSFIHIIQRVSPHIPVKKVAWQYDAITFMKKAAKRIDTVTTDLSFYLVLQELLNLAQDQHTSTWFPQSEWMQTQSNHYNKTRNTFKMAIPNTYIDGQYIIREAFVALNDTIPIGSVITHINGQPVDAYVKARVGGRNYSYDAKHQKFYSGGFFKDLWSIFSDSLTLTFAPPNQVAKSYKLPTREFTKYLPVKFKYGDKTKVEFWEPENILYIRLKEMNSDSVPFLEREIAKYKHRVNEISRIIVDFRENGGGSDTTWQTLYANIIPSSIQYDLKISSTQASSTKKETNKMLAQLGLYNLIDKPQVIEPVANSLRFNGPIIVLFENHYSSAGSAMAIPNASKTDNIHAIGRKTGEFLGVGFSPVLYTLPHSKMLFRVAPSIETTHPTTPVALMHDELEQQVPYSIEHFKLISAYEGALFDREFLLKHDLFIKMALTYK</sequence>
<dbReference type="OrthoDB" id="2327485at2"/>
<dbReference type="GO" id="GO:0008236">
    <property type="term" value="F:serine-type peptidase activity"/>
    <property type="evidence" value="ECO:0007669"/>
    <property type="project" value="InterPro"/>
</dbReference>
<feature type="signal peptide" evidence="1">
    <location>
        <begin position="1"/>
        <end position="21"/>
    </location>
</feature>
<gene>
    <name evidence="3" type="ORF">LX64_01112</name>
</gene>
<name>A0A327QVQ3_9BACT</name>
<evidence type="ECO:0000259" key="2">
    <source>
        <dbReference type="Pfam" id="PF03572"/>
    </source>
</evidence>
<dbReference type="RefSeq" id="WP_111596611.1">
    <property type="nucleotide sequence ID" value="NZ_QLLL01000002.1"/>
</dbReference>
<comment type="caution">
    <text evidence="3">The sequence shown here is derived from an EMBL/GenBank/DDBJ whole genome shotgun (WGS) entry which is preliminary data.</text>
</comment>
<feature type="domain" description="Tail specific protease" evidence="2">
    <location>
        <begin position="243"/>
        <end position="388"/>
    </location>
</feature>
<dbReference type="InterPro" id="IPR029045">
    <property type="entry name" value="ClpP/crotonase-like_dom_sf"/>
</dbReference>
<reference evidence="3 4" key="1">
    <citation type="submission" date="2018-06" db="EMBL/GenBank/DDBJ databases">
        <title>Genomic Encyclopedia of Archaeal and Bacterial Type Strains, Phase II (KMG-II): from individual species to whole genera.</title>
        <authorList>
            <person name="Goeker M."/>
        </authorList>
    </citation>
    <scope>NUCLEOTIDE SEQUENCE [LARGE SCALE GENOMIC DNA]</scope>
    <source>
        <strain evidence="3 4">DSM 23857</strain>
    </source>
</reference>
<evidence type="ECO:0000256" key="1">
    <source>
        <dbReference type="SAM" id="SignalP"/>
    </source>
</evidence>